<evidence type="ECO:0000313" key="7">
    <source>
        <dbReference type="EMBL" id="AYB00523.1"/>
    </source>
</evidence>
<keyword evidence="5" id="KW-0862">Zinc</keyword>
<sequence length="316" mass="35535">MKIGEVFINKGEKKKFKTGQIRGVAFCGKNEGKALLITAGVHGGEYVGIETAMRLINELETNKMFGNVVICPVLNTDGFYNGVKQISTIDGKNLNREFPGNENGTISQKIAFDIEKYLYPIADFIVDLHGGDINEKLTPIIFFPYASGEDIKIYVRDIASRMSVDFRVGSYAENGLYSYATKKGIPAMLYERGAHGMWSEEDVLTEKEDMYKLMEILGIIKEGYDIDINLNQREITKAEYEQADSDGCWYPYFTNGDEIKKGELLGVLKSIDGEIIQRVEAKFDASVLYYTLSLGVRKNDTLMAYGCEKTNHLTKF</sequence>
<organism evidence="7 8">
    <name type="scientific">Lachnoanaerobaculum umeaense</name>
    <dbReference type="NCBI Taxonomy" id="617123"/>
    <lineage>
        <taxon>Bacteria</taxon>
        <taxon>Bacillati</taxon>
        <taxon>Bacillota</taxon>
        <taxon>Clostridia</taxon>
        <taxon>Lachnospirales</taxon>
        <taxon>Lachnospiraceae</taxon>
        <taxon>Lachnoanaerobaculum</taxon>
    </lineage>
</organism>
<reference evidence="7 8" key="1">
    <citation type="submission" date="2018-09" db="EMBL/GenBank/DDBJ databases">
        <title>Genome sequencing of Lachnoanaerobaculum umeaense DSM 23576.</title>
        <authorList>
            <person name="Kook J.-K."/>
            <person name="Park S.-N."/>
            <person name="Lim Y.K."/>
        </authorList>
    </citation>
    <scope>NUCLEOTIDE SEQUENCE [LARGE SCALE GENOMIC DNA]</scope>
    <source>
        <strain evidence="8">DSM 23576 \ CCUG 58757</strain>
    </source>
</reference>
<name>A0A385Q2F5_9FIRM</name>
<dbReference type="Proteomes" id="UP000265562">
    <property type="component" value="Chromosome"/>
</dbReference>
<dbReference type="GO" id="GO:0016811">
    <property type="term" value="F:hydrolase activity, acting on carbon-nitrogen (but not peptide) bonds, in linear amides"/>
    <property type="evidence" value="ECO:0007669"/>
    <property type="project" value="InterPro"/>
</dbReference>
<comment type="similarity">
    <text evidence="2">Belongs to the peptidase M14 family.</text>
</comment>
<dbReference type="InterPro" id="IPR057246">
    <property type="entry name" value="CARBOXYPEPT_ZN_1"/>
</dbReference>
<dbReference type="EMBL" id="CP032364">
    <property type="protein sequence ID" value="AYB00523.1"/>
    <property type="molecule type" value="Genomic_DNA"/>
</dbReference>
<feature type="domain" description="Succinylglutamate desuccinylase/Aspartoacylase catalytic" evidence="6">
    <location>
        <begin position="32"/>
        <end position="213"/>
    </location>
</feature>
<evidence type="ECO:0000256" key="5">
    <source>
        <dbReference type="ARBA" id="ARBA00022833"/>
    </source>
</evidence>
<keyword evidence="4" id="KW-0378">Hydrolase</keyword>
<keyword evidence="8" id="KW-1185">Reference proteome</keyword>
<evidence type="ECO:0000256" key="1">
    <source>
        <dbReference type="ARBA" id="ARBA00001947"/>
    </source>
</evidence>
<gene>
    <name evidence="7" type="ORF">D4A81_11685</name>
</gene>
<evidence type="ECO:0000256" key="2">
    <source>
        <dbReference type="ARBA" id="ARBA00005988"/>
    </source>
</evidence>
<dbReference type="RefSeq" id="WP_111524252.1">
    <property type="nucleotide sequence ID" value="NZ_CP032364.1"/>
</dbReference>
<dbReference type="OrthoDB" id="9782876at2"/>
<dbReference type="Pfam" id="PF24827">
    <property type="entry name" value="AstE_AspA_cat"/>
    <property type="match status" value="1"/>
</dbReference>
<dbReference type="PROSITE" id="PS00132">
    <property type="entry name" value="CARBOXYPEPT_ZN_1"/>
    <property type="match status" value="1"/>
</dbReference>
<dbReference type="SUPFAM" id="SSF53187">
    <property type="entry name" value="Zn-dependent exopeptidases"/>
    <property type="match status" value="1"/>
</dbReference>
<keyword evidence="3" id="KW-0479">Metal-binding</keyword>
<dbReference type="InterPro" id="IPR055438">
    <property type="entry name" value="AstE_AspA_cat"/>
</dbReference>
<dbReference type="PANTHER" id="PTHR37326">
    <property type="entry name" value="BLL3975 PROTEIN"/>
    <property type="match status" value="1"/>
</dbReference>
<dbReference type="PIRSF" id="PIRSF039012">
    <property type="entry name" value="ASP"/>
    <property type="match status" value="1"/>
</dbReference>
<evidence type="ECO:0000256" key="4">
    <source>
        <dbReference type="ARBA" id="ARBA00022801"/>
    </source>
</evidence>
<evidence type="ECO:0000256" key="3">
    <source>
        <dbReference type="ARBA" id="ARBA00022723"/>
    </source>
</evidence>
<dbReference type="PANTHER" id="PTHR37326:SF1">
    <property type="entry name" value="BLL3975 PROTEIN"/>
    <property type="match status" value="1"/>
</dbReference>
<dbReference type="GO" id="GO:0016788">
    <property type="term" value="F:hydrolase activity, acting on ester bonds"/>
    <property type="evidence" value="ECO:0007669"/>
    <property type="project" value="InterPro"/>
</dbReference>
<dbReference type="InterPro" id="IPR053138">
    <property type="entry name" value="N-alpha-Ac-DABA_deacetylase"/>
</dbReference>
<comment type="cofactor">
    <cofactor evidence="1">
        <name>Zn(2+)</name>
        <dbReference type="ChEBI" id="CHEBI:29105"/>
    </cofactor>
</comment>
<protein>
    <submittedName>
        <fullName evidence="7">Succinylglutamate desuccinylase</fullName>
    </submittedName>
</protein>
<evidence type="ECO:0000259" key="6">
    <source>
        <dbReference type="Pfam" id="PF24827"/>
    </source>
</evidence>
<proteinExistence type="inferred from homology"/>
<dbReference type="InterPro" id="IPR043795">
    <property type="entry name" value="N-alpha-Ac-DABA-like"/>
</dbReference>
<accession>A0A385Q2F5</accession>
<dbReference type="Gene3D" id="3.40.630.10">
    <property type="entry name" value="Zn peptidases"/>
    <property type="match status" value="1"/>
</dbReference>
<dbReference type="GO" id="GO:0046872">
    <property type="term" value="F:metal ion binding"/>
    <property type="evidence" value="ECO:0007669"/>
    <property type="project" value="UniProtKB-KW"/>
</dbReference>
<dbReference type="AlphaFoldDB" id="A0A385Q2F5"/>
<evidence type="ECO:0000313" key="8">
    <source>
        <dbReference type="Proteomes" id="UP000265562"/>
    </source>
</evidence>
<dbReference type="KEGG" id="lua:D4A81_11685"/>